<evidence type="ECO:0000256" key="1">
    <source>
        <dbReference type="SAM" id="MobiDB-lite"/>
    </source>
</evidence>
<feature type="domain" description="PX" evidence="2">
    <location>
        <begin position="1"/>
        <end position="139"/>
    </location>
</feature>
<comment type="caution">
    <text evidence="3">The sequence shown here is derived from an EMBL/GenBank/DDBJ whole genome shotgun (WGS) entry which is preliminary data.</text>
</comment>
<dbReference type="Proteomes" id="UP001230188">
    <property type="component" value="Unassembled WGS sequence"/>
</dbReference>
<dbReference type="CDD" id="cd06093">
    <property type="entry name" value="PX_domain"/>
    <property type="match status" value="1"/>
</dbReference>
<feature type="region of interest" description="Disordered" evidence="1">
    <location>
        <begin position="335"/>
        <end position="374"/>
    </location>
</feature>
<dbReference type="AlphaFoldDB" id="A0AAD7UA90"/>
<reference evidence="3" key="1">
    <citation type="submission" date="2023-01" db="EMBL/GenBank/DDBJ databases">
        <title>Metagenome sequencing of chrysophaentin producing Chrysophaeum taylorii.</title>
        <authorList>
            <person name="Davison J."/>
            <person name="Bewley C."/>
        </authorList>
    </citation>
    <scope>NUCLEOTIDE SEQUENCE</scope>
    <source>
        <strain evidence="3">NIES-1699</strain>
    </source>
</reference>
<keyword evidence="4" id="KW-1185">Reference proteome</keyword>
<protein>
    <recommendedName>
        <fullName evidence="2">PX domain-containing protein</fullName>
    </recommendedName>
</protein>
<dbReference type="PROSITE" id="PS50195">
    <property type="entry name" value="PX"/>
    <property type="match status" value="1"/>
</dbReference>
<accession>A0AAD7UA90</accession>
<dbReference type="PANTHER" id="PTHR10555:SF170">
    <property type="entry name" value="FI18122P1"/>
    <property type="match status" value="1"/>
</dbReference>
<dbReference type="SUPFAM" id="SSF64268">
    <property type="entry name" value="PX domain"/>
    <property type="match status" value="1"/>
</dbReference>
<name>A0AAD7UA90_9STRA</name>
<dbReference type="SMART" id="SM00312">
    <property type="entry name" value="PX"/>
    <property type="match status" value="1"/>
</dbReference>
<evidence type="ECO:0000313" key="4">
    <source>
        <dbReference type="Proteomes" id="UP001230188"/>
    </source>
</evidence>
<proteinExistence type="predicted"/>
<dbReference type="InterPro" id="IPR001683">
    <property type="entry name" value="PX_dom"/>
</dbReference>
<organism evidence="3 4">
    <name type="scientific">Chrysophaeum taylorii</name>
    <dbReference type="NCBI Taxonomy" id="2483200"/>
    <lineage>
        <taxon>Eukaryota</taxon>
        <taxon>Sar</taxon>
        <taxon>Stramenopiles</taxon>
        <taxon>Ochrophyta</taxon>
        <taxon>Pelagophyceae</taxon>
        <taxon>Pelagomonadales</taxon>
        <taxon>Pelagomonadaceae</taxon>
        <taxon>Chrysophaeum</taxon>
    </lineage>
</organism>
<dbReference type="EMBL" id="JAQMWT010000445">
    <property type="protein sequence ID" value="KAJ8601176.1"/>
    <property type="molecule type" value="Genomic_DNA"/>
</dbReference>
<dbReference type="Pfam" id="PF00787">
    <property type="entry name" value="PX"/>
    <property type="match status" value="1"/>
</dbReference>
<dbReference type="GO" id="GO:0005768">
    <property type="term" value="C:endosome"/>
    <property type="evidence" value="ECO:0007669"/>
    <property type="project" value="TreeGrafter"/>
</dbReference>
<dbReference type="PANTHER" id="PTHR10555">
    <property type="entry name" value="SORTING NEXIN"/>
    <property type="match status" value="1"/>
</dbReference>
<sequence>MDPLLRNEEEMLTKESVSAWIARYEPRYAVRIGRPEKVIAGGLHKNFITYPVIREDGGRVHRRFSEFEEIRETLVRKFGVFGLLVPSLPPKQGLFGTSTSVVVQRVGALGIFCERVNANPFLGSDNDWIAFIGGGAQYAISIGQLRWFEQAAQYGPLDLCQSELRSEIERWESSFERSRKSIAAFIATLDKLVADADYCRVEVSDDRLRSPFAAISANLARASSGPASFLHGLAAFEARQARELKDLLSKVPELEKAWASAADRLARENAAPKNVHKPTDLAAAVAEKEKRCREYKAALVHFSIPTYRRAADDALSSLAKHAALLAGLLGGDSDVSPYTDDDNSPTATPSGGPLDAATPPTPSDEDVALSVAAV</sequence>
<dbReference type="InterPro" id="IPR036871">
    <property type="entry name" value="PX_dom_sf"/>
</dbReference>
<gene>
    <name evidence="3" type="ORF">CTAYLR_009913</name>
</gene>
<dbReference type="GO" id="GO:0035091">
    <property type="term" value="F:phosphatidylinositol binding"/>
    <property type="evidence" value="ECO:0007669"/>
    <property type="project" value="InterPro"/>
</dbReference>
<evidence type="ECO:0000313" key="3">
    <source>
        <dbReference type="EMBL" id="KAJ8601176.1"/>
    </source>
</evidence>
<evidence type="ECO:0000259" key="2">
    <source>
        <dbReference type="PROSITE" id="PS50195"/>
    </source>
</evidence>
<dbReference type="Gene3D" id="3.30.1520.10">
    <property type="entry name" value="Phox-like domain"/>
    <property type="match status" value="1"/>
</dbReference>